<dbReference type="PANTHER" id="PTHR33164">
    <property type="entry name" value="TRANSCRIPTIONAL REGULATOR, MARR FAMILY"/>
    <property type="match status" value="1"/>
</dbReference>
<dbReference type="SUPFAM" id="SSF46785">
    <property type="entry name" value="Winged helix' DNA-binding domain"/>
    <property type="match status" value="1"/>
</dbReference>
<dbReference type="Pfam" id="PF01047">
    <property type="entry name" value="MarR"/>
    <property type="match status" value="1"/>
</dbReference>
<dbReference type="InterPro" id="IPR036388">
    <property type="entry name" value="WH-like_DNA-bd_sf"/>
</dbReference>
<dbReference type="GO" id="GO:0003677">
    <property type="term" value="F:DNA binding"/>
    <property type="evidence" value="ECO:0007669"/>
    <property type="project" value="UniProtKB-KW"/>
</dbReference>
<keyword evidence="3" id="KW-1185">Reference proteome</keyword>
<dbReference type="PROSITE" id="PS50995">
    <property type="entry name" value="HTH_MARR_2"/>
    <property type="match status" value="1"/>
</dbReference>
<reference evidence="2 3" key="1">
    <citation type="submission" date="2021-03" db="EMBL/GenBank/DDBJ databases">
        <title>Sequencing the genomes of 1000 actinobacteria strains.</title>
        <authorList>
            <person name="Klenk H.-P."/>
        </authorList>
    </citation>
    <scope>NUCLEOTIDE SEQUENCE [LARGE SCALE GENOMIC DNA]</scope>
    <source>
        <strain evidence="2 3">DSM 45256</strain>
    </source>
</reference>
<dbReference type="RefSeq" id="WP_307862223.1">
    <property type="nucleotide sequence ID" value="NZ_JAGINU010000001.1"/>
</dbReference>
<gene>
    <name evidence="2" type="ORF">JOF36_001098</name>
</gene>
<dbReference type="InterPro" id="IPR039422">
    <property type="entry name" value="MarR/SlyA-like"/>
</dbReference>
<dbReference type="PANTHER" id="PTHR33164:SF89">
    <property type="entry name" value="MARR FAMILY REGULATORY PROTEIN"/>
    <property type="match status" value="1"/>
</dbReference>
<evidence type="ECO:0000313" key="3">
    <source>
        <dbReference type="Proteomes" id="UP001519295"/>
    </source>
</evidence>
<evidence type="ECO:0000259" key="1">
    <source>
        <dbReference type="PROSITE" id="PS50995"/>
    </source>
</evidence>
<feature type="domain" description="HTH marR-type" evidence="1">
    <location>
        <begin position="34"/>
        <end position="167"/>
    </location>
</feature>
<sequence>MPTSPDPVPEGFLSFAEVAIDRVGKRLPGTDRSAMAMVLLLHRVSSAVVYDLESTVHRPAGWSWSAFRLLFTLWICGPQEAGRCAELAGMSRAAVSSLAKTLEAAGLMERTDAPRDRRTVVLGLTAAGEARLEETFGAHNRREADWAGLLSAEEVATLTGLLAKLAAAAQEQDWVRRR</sequence>
<name>A0ABS4VNB4_9PSEU</name>
<dbReference type="Proteomes" id="UP001519295">
    <property type="component" value="Unassembled WGS sequence"/>
</dbReference>
<protein>
    <submittedName>
        <fullName evidence="2">DNA-binding MarR family transcriptional regulator</fullName>
    </submittedName>
</protein>
<keyword evidence="2" id="KW-0238">DNA-binding</keyword>
<accession>A0ABS4VNB4</accession>
<dbReference type="Gene3D" id="1.10.10.10">
    <property type="entry name" value="Winged helix-like DNA-binding domain superfamily/Winged helix DNA-binding domain"/>
    <property type="match status" value="1"/>
</dbReference>
<dbReference type="PRINTS" id="PR00598">
    <property type="entry name" value="HTHMARR"/>
</dbReference>
<dbReference type="SMART" id="SM00347">
    <property type="entry name" value="HTH_MARR"/>
    <property type="match status" value="1"/>
</dbReference>
<proteinExistence type="predicted"/>
<dbReference type="EMBL" id="JAGINU010000001">
    <property type="protein sequence ID" value="MBP2365402.1"/>
    <property type="molecule type" value="Genomic_DNA"/>
</dbReference>
<comment type="caution">
    <text evidence="2">The sequence shown here is derived from an EMBL/GenBank/DDBJ whole genome shotgun (WGS) entry which is preliminary data.</text>
</comment>
<dbReference type="InterPro" id="IPR036390">
    <property type="entry name" value="WH_DNA-bd_sf"/>
</dbReference>
<dbReference type="InterPro" id="IPR000835">
    <property type="entry name" value="HTH_MarR-typ"/>
</dbReference>
<organism evidence="2 3">
    <name type="scientific">Pseudonocardia parietis</name>
    <dbReference type="NCBI Taxonomy" id="570936"/>
    <lineage>
        <taxon>Bacteria</taxon>
        <taxon>Bacillati</taxon>
        <taxon>Actinomycetota</taxon>
        <taxon>Actinomycetes</taxon>
        <taxon>Pseudonocardiales</taxon>
        <taxon>Pseudonocardiaceae</taxon>
        <taxon>Pseudonocardia</taxon>
    </lineage>
</organism>
<evidence type="ECO:0000313" key="2">
    <source>
        <dbReference type="EMBL" id="MBP2365402.1"/>
    </source>
</evidence>